<feature type="transmembrane region" description="Helical" evidence="1">
    <location>
        <begin position="67"/>
        <end position="86"/>
    </location>
</feature>
<dbReference type="GeneID" id="24795371"/>
<evidence type="ECO:0000313" key="3">
    <source>
        <dbReference type="Proteomes" id="UP000028501"/>
    </source>
</evidence>
<evidence type="ECO:0000256" key="1">
    <source>
        <dbReference type="SAM" id="Phobius"/>
    </source>
</evidence>
<organism evidence="2 3">
    <name type="scientific">Archaeoglobus fulgidus DSM 8774</name>
    <dbReference type="NCBI Taxonomy" id="1344584"/>
    <lineage>
        <taxon>Archaea</taxon>
        <taxon>Methanobacteriati</taxon>
        <taxon>Methanobacteriota</taxon>
        <taxon>Archaeoglobi</taxon>
        <taxon>Archaeoglobales</taxon>
        <taxon>Archaeoglobaceae</taxon>
        <taxon>Archaeoglobus</taxon>
    </lineage>
</organism>
<gene>
    <name evidence="2" type="ORF">AFULGI_00018770</name>
</gene>
<accession>A0A075WE09</accession>
<name>A0A075WE09_ARCFL</name>
<protein>
    <submittedName>
        <fullName evidence="2">Putative membrane protein</fullName>
    </submittedName>
</protein>
<dbReference type="EMBL" id="CP006577">
    <property type="protein sequence ID" value="AIG98630.1"/>
    <property type="molecule type" value="Genomic_DNA"/>
</dbReference>
<dbReference type="RefSeq" id="WP_010879123.1">
    <property type="nucleotide sequence ID" value="NZ_CP006577.1"/>
</dbReference>
<dbReference type="KEGG" id="afg:AFULGI_00018770"/>
<dbReference type="Proteomes" id="UP000028501">
    <property type="component" value="Chromosome"/>
</dbReference>
<feature type="transmembrane region" description="Helical" evidence="1">
    <location>
        <begin position="92"/>
        <end position="114"/>
    </location>
</feature>
<keyword evidence="1" id="KW-0472">Membrane</keyword>
<dbReference type="HOGENOM" id="CLU_161129_0_0_2"/>
<keyword evidence="1" id="KW-0812">Transmembrane</keyword>
<dbReference type="InterPro" id="IPR019235">
    <property type="entry name" value="DUF2178_TM"/>
</dbReference>
<dbReference type="AlphaFoldDB" id="A0A075WE09"/>
<reference evidence="2 3" key="1">
    <citation type="submission" date="2013-07" db="EMBL/GenBank/DDBJ databases">
        <title>Genome of Archaeoglobus fulgidus.</title>
        <authorList>
            <person name="Fiebig A."/>
            <person name="Birkeland N.-K."/>
        </authorList>
    </citation>
    <scope>NUCLEOTIDE SEQUENCE [LARGE SCALE GENOMIC DNA]</scope>
    <source>
        <strain evidence="2 3">DSM 8774</strain>
    </source>
</reference>
<keyword evidence="1" id="KW-1133">Transmembrane helix</keyword>
<sequence>MRYAKAGILTAIAVGAAVGYAVESGKWFIAVIAVIAGLLLLSVVRRRTDEIIEDERTLKISERASRRTIEVFSIGAALLGAVMLALDLHRDAAFALEFAVCGVLVLYLAFYSYYSVRALN</sequence>
<evidence type="ECO:0000313" key="2">
    <source>
        <dbReference type="EMBL" id="AIG98630.1"/>
    </source>
</evidence>
<dbReference type="Pfam" id="PF09946">
    <property type="entry name" value="DUF2178"/>
    <property type="match status" value="1"/>
</dbReference>
<feature type="transmembrane region" description="Helical" evidence="1">
    <location>
        <begin position="27"/>
        <end position="46"/>
    </location>
</feature>
<proteinExistence type="predicted"/>